<proteinExistence type="inferred from homology"/>
<evidence type="ECO:0000313" key="10">
    <source>
        <dbReference type="Proteomes" id="UP000000492"/>
    </source>
</evidence>
<sequence length="173" mass="18610">MDAQRGEQIETSSSVGTGLPRSQVELQHEAWMRRALEVAGATPRGDVPVGAVVYGPDGRELAVGFNQREKDSDPLGHAEIAAIRAAVAELGDAWRLEDCTLVVTLEPCAMCAGAALGARVKRIVYGAREPKTGACGSVWDLPREAPLHKAEVFGGVLRDECEALVKEFFEQLR</sequence>
<feature type="binding site" evidence="6">
    <location>
        <position position="108"/>
    </location>
    <ligand>
        <name>Zn(2+)</name>
        <dbReference type="ChEBI" id="CHEBI:29105"/>
        <note>catalytic</note>
    </ligand>
</feature>
<gene>
    <name evidence="6" type="primary">tadA</name>
    <name evidence="9" type="ordered locus">CRES_2092</name>
</gene>
<dbReference type="Proteomes" id="UP000000492">
    <property type="component" value="Chromosome"/>
</dbReference>
<dbReference type="eggNOG" id="COG0590">
    <property type="taxonomic scope" value="Bacteria"/>
</dbReference>
<dbReference type="EMBL" id="CP002857">
    <property type="protein sequence ID" value="AEI10445.1"/>
    <property type="molecule type" value="Genomic_DNA"/>
</dbReference>
<dbReference type="AlphaFoldDB" id="F8E3B9"/>
<dbReference type="GO" id="GO:0008270">
    <property type="term" value="F:zinc ion binding"/>
    <property type="evidence" value="ECO:0007669"/>
    <property type="project" value="UniProtKB-UniRule"/>
</dbReference>
<comment type="cofactor">
    <cofactor evidence="6">
        <name>Zn(2+)</name>
        <dbReference type="ChEBI" id="CHEBI:29105"/>
    </cofactor>
    <text evidence="6">Binds 1 zinc ion per subunit.</text>
</comment>
<dbReference type="PROSITE" id="PS51747">
    <property type="entry name" value="CYT_DCMP_DEAMINASES_2"/>
    <property type="match status" value="1"/>
</dbReference>
<protein>
    <recommendedName>
        <fullName evidence="6">tRNA-specific adenosine deaminase</fullName>
        <ecNumber evidence="6">3.5.4.33</ecNumber>
    </recommendedName>
</protein>
<dbReference type="KEGG" id="crd:CRES_2092"/>
<dbReference type="PANTHER" id="PTHR11079:SF202">
    <property type="entry name" value="TRNA-SPECIFIC ADENOSINE DEAMINASE"/>
    <property type="match status" value="1"/>
</dbReference>
<evidence type="ECO:0000313" key="9">
    <source>
        <dbReference type="EMBL" id="AEI10445.1"/>
    </source>
</evidence>
<comment type="function">
    <text evidence="6">Catalyzes the deamination of adenosine to inosine at the wobble position 34 of tRNA(Arg2).</text>
</comment>
<evidence type="ECO:0000256" key="2">
    <source>
        <dbReference type="ARBA" id="ARBA00022723"/>
    </source>
</evidence>
<dbReference type="Gene3D" id="3.40.140.10">
    <property type="entry name" value="Cytidine Deaminase, domain 2"/>
    <property type="match status" value="1"/>
</dbReference>
<feature type="binding site" evidence="6">
    <location>
        <position position="77"/>
    </location>
    <ligand>
        <name>Zn(2+)</name>
        <dbReference type="ChEBI" id="CHEBI:29105"/>
        <note>catalytic</note>
    </ligand>
</feature>
<evidence type="ECO:0000256" key="5">
    <source>
        <dbReference type="ARBA" id="ARBA00048045"/>
    </source>
</evidence>
<name>F8E3B9_CORRG</name>
<feature type="region of interest" description="Disordered" evidence="7">
    <location>
        <begin position="1"/>
        <end position="21"/>
    </location>
</feature>
<feature type="binding site" evidence="6">
    <location>
        <position position="111"/>
    </location>
    <ligand>
        <name>Zn(2+)</name>
        <dbReference type="ChEBI" id="CHEBI:29105"/>
        <note>catalytic</note>
    </ligand>
</feature>
<feature type="domain" description="CMP/dCMP-type deaminase" evidence="8">
    <location>
        <begin position="26"/>
        <end position="138"/>
    </location>
</feature>
<evidence type="ECO:0000256" key="1">
    <source>
        <dbReference type="ARBA" id="ARBA00022694"/>
    </source>
</evidence>
<dbReference type="EC" id="3.5.4.33" evidence="6"/>
<dbReference type="RefSeq" id="WP_013889425.1">
    <property type="nucleotide sequence ID" value="NC_015673.1"/>
</dbReference>
<keyword evidence="10" id="KW-1185">Reference proteome</keyword>
<comment type="catalytic activity">
    <reaction evidence="5 6">
        <text>adenosine(34) in tRNA + H2O + H(+) = inosine(34) in tRNA + NH4(+)</text>
        <dbReference type="Rhea" id="RHEA:43168"/>
        <dbReference type="Rhea" id="RHEA-COMP:10373"/>
        <dbReference type="Rhea" id="RHEA-COMP:10374"/>
        <dbReference type="ChEBI" id="CHEBI:15377"/>
        <dbReference type="ChEBI" id="CHEBI:15378"/>
        <dbReference type="ChEBI" id="CHEBI:28938"/>
        <dbReference type="ChEBI" id="CHEBI:74411"/>
        <dbReference type="ChEBI" id="CHEBI:82852"/>
        <dbReference type="EC" id="3.5.4.33"/>
    </reaction>
</comment>
<organism evidence="9 10">
    <name type="scientific">Corynebacterium resistens (strain DSM 45100 / JCM 12819 / GTC 2026 / SICGH 158)</name>
    <dbReference type="NCBI Taxonomy" id="662755"/>
    <lineage>
        <taxon>Bacteria</taxon>
        <taxon>Bacillati</taxon>
        <taxon>Actinomycetota</taxon>
        <taxon>Actinomycetes</taxon>
        <taxon>Mycobacteriales</taxon>
        <taxon>Corynebacteriaceae</taxon>
        <taxon>Corynebacterium</taxon>
    </lineage>
</organism>
<dbReference type="InterPro" id="IPR002125">
    <property type="entry name" value="CMP_dCMP_dom"/>
</dbReference>
<dbReference type="PANTHER" id="PTHR11079">
    <property type="entry name" value="CYTOSINE DEAMINASE FAMILY MEMBER"/>
    <property type="match status" value="1"/>
</dbReference>
<evidence type="ECO:0000256" key="4">
    <source>
        <dbReference type="ARBA" id="ARBA00022833"/>
    </source>
</evidence>
<dbReference type="SUPFAM" id="SSF53927">
    <property type="entry name" value="Cytidine deaminase-like"/>
    <property type="match status" value="1"/>
</dbReference>
<keyword evidence="4 6" id="KW-0862">Zinc</keyword>
<evidence type="ECO:0000256" key="7">
    <source>
        <dbReference type="SAM" id="MobiDB-lite"/>
    </source>
</evidence>
<dbReference type="HOGENOM" id="CLU_025810_3_2_11"/>
<dbReference type="Pfam" id="PF00383">
    <property type="entry name" value="dCMP_cyt_deam_1"/>
    <property type="match status" value="1"/>
</dbReference>
<comment type="subunit">
    <text evidence="6">Homodimer.</text>
</comment>
<dbReference type="GO" id="GO:0002100">
    <property type="term" value="P:tRNA wobble adenosine to inosine editing"/>
    <property type="evidence" value="ECO:0007669"/>
    <property type="project" value="UniProtKB-UniRule"/>
</dbReference>
<evidence type="ECO:0000256" key="3">
    <source>
        <dbReference type="ARBA" id="ARBA00022801"/>
    </source>
</evidence>
<comment type="similarity">
    <text evidence="6">Belongs to the cytidine and deoxycytidylate deaminase family.</text>
</comment>
<dbReference type="GO" id="GO:0052717">
    <property type="term" value="F:tRNA-specific adenosine-34 deaminase activity"/>
    <property type="evidence" value="ECO:0007669"/>
    <property type="project" value="UniProtKB-UniRule"/>
</dbReference>
<evidence type="ECO:0000256" key="6">
    <source>
        <dbReference type="HAMAP-Rule" id="MF_00972"/>
    </source>
</evidence>
<dbReference type="STRING" id="662755.CRES_2092"/>
<feature type="active site" description="Proton donor" evidence="6">
    <location>
        <position position="79"/>
    </location>
</feature>
<keyword evidence="3 6" id="KW-0378">Hydrolase</keyword>
<dbReference type="CDD" id="cd01285">
    <property type="entry name" value="nucleoside_deaminase"/>
    <property type="match status" value="1"/>
</dbReference>
<dbReference type="HAMAP" id="MF_00972">
    <property type="entry name" value="tRNA_aden_deaminase"/>
    <property type="match status" value="1"/>
</dbReference>
<dbReference type="InterPro" id="IPR016193">
    <property type="entry name" value="Cytidine_deaminase-like"/>
</dbReference>
<evidence type="ECO:0000259" key="8">
    <source>
        <dbReference type="PROSITE" id="PS51747"/>
    </source>
</evidence>
<dbReference type="InterPro" id="IPR028883">
    <property type="entry name" value="tRNA_aden_deaminase"/>
</dbReference>
<keyword evidence="1 6" id="KW-0819">tRNA processing</keyword>
<reference evidence="9 10" key="1">
    <citation type="journal article" date="2012" name="BMC Genomics">
        <title>Complete genome sequence, lifestyle, and multi-drug resistance of the human pathogen Corynebacterium resistens DSM 45100 isolated from blood samples of a leukemia patient.</title>
        <authorList>
            <person name="Schroder J."/>
            <person name="Maus I."/>
            <person name="Meyer K."/>
            <person name="Wordemann S."/>
            <person name="Blom J."/>
            <person name="Jaenicke S."/>
            <person name="Schneider J."/>
            <person name="Trost E."/>
            <person name="Tauch A."/>
        </authorList>
    </citation>
    <scope>NUCLEOTIDE SEQUENCE [LARGE SCALE GENOMIC DNA]</scope>
    <source>
        <strain evidence="10">DSM 45100 / JCM 12819 / CCUG 50093 / GTC 2026 / SICGH 158</strain>
    </source>
</reference>
<accession>F8E3B9</accession>
<keyword evidence="2 6" id="KW-0479">Metal-binding</keyword>